<comment type="caution">
    <text evidence="5">The sequence shown here is derived from an EMBL/GenBank/DDBJ whole genome shotgun (WGS) entry which is preliminary data.</text>
</comment>
<evidence type="ECO:0000256" key="1">
    <source>
        <dbReference type="ARBA" id="ARBA00022741"/>
    </source>
</evidence>
<sequence length="389" mass="42700">MADASKPAHVSSFEGSSLQSVEWLRVVLDEAHKIRNRSTKQYKAVLSLQARHRWCLSGTPIFNGVEDFGSLLGFLGAQPFNAPSTFKSWVVSPVKSRRGKGLEALRKLVQATCLRRMKEDVAGELRLATCHKPICEVELSGEERALYNVLKTSFAALIGDAASPRGRGAAASGSTGIFQTILRLRQFCNHGGDLLPPNLRELLQYSAVDREREGALVLADNSCACCGHAHGPSEVTEGVPLPDIIFSCWTGMLDLVEEALYQENLEFARIDGGVSEPARREAIARFRSDEGCNILLASIGSAGVGLDLTVASRVHLLEPQWTPTAEAQALDRVHRIGQTQEVIARRYIVKDSIEEYIVNVQQVKTALINQSFATEEQEHPESARERLAK</sequence>
<keyword evidence="6" id="KW-1185">Reference proteome</keyword>
<keyword evidence="3" id="KW-0067">ATP-binding</keyword>
<evidence type="ECO:0000313" key="5">
    <source>
        <dbReference type="EMBL" id="KAK6226445.1"/>
    </source>
</evidence>
<evidence type="ECO:0000259" key="4">
    <source>
        <dbReference type="PROSITE" id="PS51194"/>
    </source>
</evidence>
<dbReference type="Gene3D" id="3.40.50.300">
    <property type="entry name" value="P-loop containing nucleotide triphosphate hydrolases"/>
    <property type="match status" value="1"/>
</dbReference>
<dbReference type="InterPro" id="IPR049730">
    <property type="entry name" value="SNF2/RAD54-like_C"/>
</dbReference>
<evidence type="ECO:0000256" key="3">
    <source>
        <dbReference type="ARBA" id="ARBA00022840"/>
    </source>
</evidence>
<dbReference type="InterPro" id="IPR000330">
    <property type="entry name" value="SNF2_N"/>
</dbReference>
<dbReference type="InterPro" id="IPR050628">
    <property type="entry name" value="SNF2_RAD54_helicase_TF"/>
</dbReference>
<proteinExistence type="predicted"/>
<gene>
    <name evidence="5" type="ORF">QIS74_02492</name>
</gene>
<protein>
    <recommendedName>
        <fullName evidence="4">Helicase C-terminal domain-containing protein</fullName>
    </recommendedName>
</protein>
<dbReference type="Pfam" id="PF00271">
    <property type="entry name" value="Helicase_C"/>
    <property type="match status" value="1"/>
</dbReference>
<dbReference type="GO" id="GO:0006281">
    <property type="term" value="P:DNA repair"/>
    <property type="evidence" value="ECO:0007669"/>
    <property type="project" value="TreeGrafter"/>
</dbReference>
<dbReference type="GO" id="GO:0005524">
    <property type="term" value="F:ATP binding"/>
    <property type="evidence" value="ECO:0007669"/>
    <property type="project" value="UniProtKB-KW"/>
</dbReference>
<feature type="domain" description="Helicase C-terminal" evidence="4">
    <location>
        <begin position="234"/>
        <end position="380"/>
    </location>
</feature>
<accession>A0AAV9TSL4</accession>
<dbReference type="GO" id="GO:0005634">
    <property type="term" value="C:nucleus"/>
    <property type="evidence" value="ECO:0007669"/>
    <property type="project" value="TreeGrafter"/>
</dbReference>
<dbReference type="CDD" id="cd18793">
    <property type="entry name" value="SF2_C_SNF"/>
    <property type="match status" value="1"/>
</dbReference>
<dbReference type="Proteomes" id="UP001327957">
    <property type="component" value="Unassembled WGS sequence"/>
</dbReference>
<evidence type="ECO:0000313" key="6">
    <source>
        <dbReference type="Proteomes" id="UP001327957"/>
    </source>
</evidence>
<dbReference type="InterPro" id="IPR038718">
    <property type="entry name" value="SNF2-like_sf"/>
</dbReference>
<dbReference type="GO" id="GO:0016787">
    <property type="term" value="F:hydrolase activity"/>
    <property type="evidence" value="ECO:0007669"/>
    <property type="project" value="UniProtKB-KW"/>
</dbReference>
<dbReference type="PROSITE" id="PS51194">
    <property type="entry name" value="HELICASE_CTER"/>
    <property type="match status" value="1"/>
</dbReference>
<keyword evidence="1" id="KW-0547">Nucleotide-binding</keyword>
<dbReference type="InterPro" id="IPR027417">
    <property type="entry name" value="P-loop_NTPase"/>
</dbReference>
<dbReference type="SMART" id="SM00490">
    <property type="entry name" value="HELICc"/>
    <property type="match status" value="1"/>
</dbReference>
<name>A0AAV9TSL4_9PEZI</name>
<dbReference type="Pfam" id="PF00176">
    <property type="entry name" value="SNF2-rel_dom"/>
    <property type="match status" value="1"/>
</dbReference>
<dbReference type="GO" id="GO:0008094">
    <property type="term" value="F:ATP-dependent activity, acting on DNA"/>
    <property type="evidence" value="ECO:0007669"/>
    <property type="project" value="TreeGrafter"/>
</dbReference>
<dbReference type="PANTHER" id="PTHR45626">
    <property type="entry name" value="TRANSCRIPTION TERMINATION FACTOR 2-RELATED"/>
    <property type="match status" value="1"/>
</dbReference>
<dbReference type="InterPro" id="IPR001650">
    <property type="entry name" value="Helicase_C-like"/>
</dbReference>
<reference evidence="5 6" key="1">
    <citation type="submission" date="2023-04" db="EMBL/GenBank/DDBJ databases">
        <title>Colletotrichum tabacum stain YC1 causing leaf anthracnose on Nicotiana tabacum(L.) cv.</title>
        <authorList>
            <person name="Ji Z."/>
            <person name="Wang M."/>
            <person name="Zhang J."/>
            <person name="Wang N."/>
            <person name="Zhou Z."/>
        </authorList>
    </citation>
    <scope>NUCLEOTIDE SEQUENCE [LARGE SCALE GENOMIC DNA]</scope>
    <source>
        <strain evidence="5 6">YC1</strain>
    </source>
</reference>
<dbReference type="SUPFAM" id="SSF52540">
    <property type="entry name" value="P-loop containing nucleoside triphosphate hydrolases"/>
    <property type="match status" value="1"/>
</dbReference>
<keyword evidence="2" id="KW-0378">Hydrolase</keyword>
<dbReference type="Gene3D" id="3.40.50.10810">
    <property type="entry name" value="Tandem AAA-ATPase domain"/>
    <property type="match status" value="1"/>
</dbReference>
<dbReference type="AlphaFoldDB" id="A0AAV9TSL4"/>
<dbReference type="PANTHER" id="PTHR45626:SF52">
    <property type="entry name" value="SINGLE-STRANDED DNA-DEPENDENT ATPASE (EUROFUNG)"/>
    <property type="match status" value="1"/>
</dbReference>
<organism evidence="5 6">
    <name type="scientific">Colletotrichum tabaci</name>
    <dbReference type="NCBI Taxonomy" id="1209068"/>
    <lineage>
        <taxon>Eukaryota</taxon>
        <taxon>Fungi</taxon>
        <taxon>Dikarya</taxon>
        <taxon>Ascomycota</taxon>
        <taxon>Pezizomycotina</taxon>
        <taxon>Sordariomycetes</taxon>
        <taxon>Hypocreomycetidae</taxon>
        <taxon>Glomerellales</taxon>
        <taxon>Glomerellaceae</taxon>
        <taxon>Colletotrichum</taxon>
        <taxon>Colletotrichum destructivum species complex</taxon>
    </lineage>
</organism>
<evidence type="ECO:0000256" key="2">
    <source>
        <dbReference type="ARBA" id="ARBA00022801"/>
    </source>
</evidence>
<dbReference type="EMBL" id="JASAOK010000002">
    <property type="protein sequence ID" value="KAK6226445.1"/>
    <property type="molecule type" value="Genomic_DNA"/>
</dbReference>